<evidence type="ECO:0000313" key="3">
    <source>
        <dbReference type="Proteomes" id="UP001241537"/>
    </source>
</evidence>
<dbReference type="GO" id="GO:0016747">
    <property type="term" value="F:acyltransferase activity, transferring groups other than amino-acyl groups"/>
    <property type="evidence" value="ECO:0007669"/>
    <property type="project" value="InterPro"/>
</dbReference>
<dbReference type="InterPro" id="IPR016181">
    <property type="entry name" value="Acyl_CoA_acyltransferase"/>
</dbReference>
<comment type="caution">
    <text evidence="2">The sequence shown here is derived from an EMBL/GenBank/DDBJ whole genome shotgun (WGS) entry which is preliminary data.</text>
</comment>
<accession>A0AAE3VAH7</accession>
<name>A0AAE3VAH7_9FIRM</name>
<organism evidence="2 3">
    <name type="scientific">Moryella indoligenes</name>
    <dbReference type="NCBI Taxonomy" id="371674"/>
    <lineage>
        <taxon>Bacteria</taxon>
        <taxon>Bacillati</taxon>
        <taxon>Bacillota</taxon>
        <taxon>Clostridia</taxon>
        <taxon>Lachnospirales</taxon>
        <taxon>Lachnospiraceae</taxon>
        <taxon>Moryella</taxon>
    </lineage>
</organism>
<evidence type="ECO:0000259" key="1">
    <source>
        <dbReference type="PROSITE" id="PS51186"/>
    </source>
</evidence>
<dbReference type="AlphaFoldDB" id="A0AAE3VAH7"/>
<reference evidence="2" key="1">
    <citation type="submission" date="2023-07" db="EMBL/GenBank/DDBJ databases">
        <title>Genomic Encyclopedia of Type Strains, Phase IV (KMG-IV): sequencing the most valuable type-strain genomes for metagenomic binning, comparative biology and taxonomic classification.</title>
        <authorList>
            <person name="Goeker M."/>
        </authorList>
    </citation>
    <scope>NUCLEOTIDE SEQUENCE</scope>
    <source>
        <strain evidence="2">DSM 19659</strain>
    </source>
</reference>
<dbReference type="Gene3D" id="3.40.630.30">
    <property type="match status" value="1"/>
</dbReference>
<dbReference type="PANTHER" id="PTHR43792:SF1">
    <property type="entry name" value="N-ACETYLTRANSFERASE DOMAIN-CONTAINING PROTEIN"/>
    <property type="match status" value="1"/>
</dbReference>
<evidence type="ECO:0000313" key="2">
    <source>
        <dbReference type="EMBL" id="MDQ0152759.1"/>
    </source>
</evidence>
<gene>
    <name evidence="2" type="ORF">J2S20_001457</name>
</gene>
<keyword evidence="3" id="KW-1185">Reference proteome</keyword>
<dbReference type="RefSeq" id="WP_106612074.1">
    <property type="nucleotide sequence ID" value="NZ_JAUSTO010000008.1"/>
</dbReference>
<dbReference type="Proteomes" id="UP001241537">
    <property type="component" value="Unassembled WGS sequence"/>
</dbReference>
<dbReference type="Pfam" id="PF13302">
    <property type="entry name" value="Acetyltransf_3"/>
    <property type="match status" value="1"/>
</dbReference>
<dbReference type="InterPro" id="IPR000182">
    <property type="entry name" value="GNAT_dom"/>
</dbReference>
<dbReference type="PANTHER" id="PTHR43792">
    <property type="entry name" value="GNAT FAMILY, PUTATIVE (AFU_ORTHOLOGUE AFUA_3G00765)-RELATED-RELATED"/>
    <property type="match status" value="1"/>
</dbReference>
<proteinExistence type="predicted"/>
<protein>
    <submittedName>
        <fullName evidence="2">RimJ/RimL family protein N-acetyltransferase</fullName>
    </submittedName>
</protein>
<sequence>MKRSFYVRVTESRGCTVTVSDEPWQGELAVTGEDAVTPERIVAAARRKLKLPLIIAETERLLLRELCMEDLAALCALRLTEAERELLGPQAAGLFEESCLRSYIEYQYSFFGYGIWAVLRRDTRALAGLCGFSPGEPPELGYCIGRDYRRLGYATEACRAAFRYAEQELGFTEVCVRIRRDNTASLAFCEKLRPALRDDSPSLQSRFFIL</sequence>
<dbReference type="PROSITE" id="PS51186">
    <property type="entry name" value="GNAT"/>
    <property type="match status" value="1"/>
</dbReference>
<dbReference type="InterPro" id="IPR051531">
    <property type="entry name" value="N-acetyltransferase"/>
</dbReference>
<dbReference type="SUPFAM" id="SSF55729">
    <property type="entry name" value="Acyl-CoA N-acyltransferases (Nat)"/>
    <property type="match status" value="1"/>
</dbReference>
<feature type="domain" description="N-acetyltransferase" evidence="1">
    <location>
        <begin position="61"/>
        <end position="210"/>
    </location>
</feature>
<dbReference type="EMBL" id="JAUSTO010000008">
    <property type="protein sequence ID" value="MDQ0152759.1"/>
    <property type="molecule type" value="Genomic_DNA"/>
</dbReference>